<dbReference type="PANTHER" id="PTHR34980:SF2">
    <property type="entry name" value="INNER MEMBRANE PROTEIN YHAH-RELATED"/>
    <property type="match status" value="1"/>
</dbReference>
<organism evidence="2 3">
    <name type="scientific">Crossiella equi</name>
    <dbReference type="NCBI Taxonomy" id="130796"/>
    <lineage>
        <taxon>Bacteria</taxon>
        <taxon>Bacillati</taxon>
        <taxon>Actinomycetota</taxon>
        <taxon>Actinomycetes</taxon>
        <taxon>Pseudonocardiales</taxon>
        <taxon>Pseudonocardiaceae</taxon>
        <taxon>Crossiella</taxon>
    </lineage>
</organism>
<accession>A0ABS5ADT6</accession>
<dbReference type="InterPro" id="IPR008523">
    <property type="entry name" value="DUF805"/>
</dbReference>
<protein>
    <submittedName>
        <fullName evidence="2">Uncharacterized membrane protein YhaH (DUF805 family)</fullName>
    </submittedName>
</protein>
<sequence length="120" mass="13631">MWLWPHEAVVRVLRKSVDWTGRASRSEYWWWVLFVALAWLFTLGVTFRLTDEPPGFVLVPLVLLWVPTIAVLVRRLHDSGRSGAWWFLSLVPFGVLVLLVLLALPGTPGVNRFGPPPGTM</sequence>
<gene>
    <name evidence="2" type="ORF">JOF53_003630</name>
</gene>
<dbReference type="RefSeq" id="WP_086789612.1">
    <property type="nucleotide sequence ID" value="NZ_JAGIOO010000001.1"/>
</dbReference>
<feature type="transmembrane region" description="Helical" evidence="1">
    <location>
        <begin position="55"/>
        <end position="73"/>
    </location>
</feature>
<proteinExistence type="predicted"/>
<dbReference type="Proteomes" id="UP001519363">
    <property type="component" value="Unassembled WGS sequence"/>
</dbReference>
<evidence type="ECO:0000313" key="2">
    <source>
        <dbReference type="EMBL" id="MBP2474758.1"/>
    </source>
</evidence>
<keyword evidence="3" id="KW-1185">Reference proteome</keyword>
<feature type="transmembrane region" description="Helical" evidence="1">
    <location>
        <begin position="85"/>
        <end position="104"/>
    </location>
</feature>
<evidence type="ECO:0000313" key="3">
    <source>
        <dbReference type="Proteomes" id="UP001519363"/>
    </source>
</evidence>
<reference evidence="2 3" key="1">
    <citation type="submission" date="2021-03" db="EMBL/GenBank/DDBJ databases">
        <title>Sequencing the genomes of 1000 actinobacteria strains.</title>
        <authorList>
            <person name="Klenk H.-P."/>
        </authorList>
    </citation>
    <scope>NUCLEOTIDE SEQUENCE [LARGE SCALE GENOMIC DNA]</scope>
    <source>
        <strain evidence="2 3">DSM 44580</strain>
    </source>
</reference>
<comment type="caution">
    <text evidence="2">The sequence shown here is derived from an EMBL/GenBank/DDBJ whole genome shotgun (WGS) entry which is preliminary data.</text>
</comment>
<dbReference type="EMBL" id="JAGIOO010000001">
    <property type="protein sequence ID" value="MBP2474758.1"/>
    <property type="molecule type" value="Genomic_DNA"/>
</dbReference>
<keyword evidence="1" id="KW-0812">Transmembrane</keyword>
<dbReference type="PANTHER" id="PTHR34980">
    <property type="entry name" value="INNER MEMBRANE PROTEIN-RELATED-RELATED"/>
    <property type="match status" value="1"/>
</dbReference>
<name>A0ABS5ADT6_9PSEU</name>
<keyword evidence="1" id="KW-0472">Membrane</keyword>
<dbReference type="Pfam" id="PF05656">
    <property type="entry name" value="DUF805"/>
    <property type="match status" value="1"/>
</dbReference>
<evidence type="ECO:0000256" key="1">
    <source>
        <dbReference type="SAM" id="Phobius"/>
    </source>
</evidence>
<feature type="transmembrane region" description="Helical" evidence="1">
    <location>
        <begin position="28"/>
        <end position="49"/>
    </location>
</feature>
<keyword evidence="1" id="KW-1133">Transmembrane helix</keyword>